<evidence type="ECO:0000256" key="5">
    <source>
        <dbReference type="ARBA" id="ARBA00022737"/>
    </source>
</evidence>
<dbReference type="InterPro" id="IPR018247">
    <property type="entry name" value="EF_Hand_1_Ca_BS"/>
</dbReference>
<proteinExistence type="inferred from homology"/>
<dbReference type="GO" id="GO:0005743">
    <property type="term" value="C:mitochondrial inner membrane"/>
    <property type="evidence" value="ECO:0007669"/>
    <property type="project" value="UniProtKB-SubCell"/>
</dbReference>
<dbReference type="OrthoDB" id="270584at2759"/>
<evidence type="ECO:0000256" key="8">
    <source>
        <dbReference type="PROSITE-ProRule" id="PRU00282"/>
    </source>
</evidence>
<keyword evidence="3 9" id="KW-0813">Transport</keyword>
<dbReference type="GO" id="GO:0005509">
    <property type="term" value="F:calcium ion binding"/>
    <property type="evidence" value="ECO:0007669"/>
    <property type="project" value="InterPro"/>
</dbReference>
<evidence type="ECO:0000256" key="3">
    <source>
        <dbReference type="ARBA" id="ARBA00022448"/>
    </source>
</evidence>
<dbReference type="Gene3D" id="1.50.40.10">
    <property type="entry name" value="Mitochondrial carrier domain"/>
    <property type="match status" value="1"/>
</dbReference>
<dbReference type="GO" id="GO:0055085">
    <property type="term" value="P:transmembrane transport"/>
    <property type="evidence" value="ECO:0007669"/>
    <property type="project" value="InterPro"/>
</dbReference>
<dbReference type="Pfam" id="PF13499">
    <property type="entry name" value="EF-hand_7"/>
    <property type="match status" value="2"/>
</dbReference>
<comment type="similarity">
    <text evidence="2 9">Belongs to the mitochondrial carrier (TC 2.A.29) family.</text>
</comment>
<reference evidence="11 12" key="2">
    <citation type="submission" date="2018-11" db="EMBL/GenBank/DDBJ databases">
        <authorList>
            <consortium name="Pathogen Informatics"/>
        </authorList>
    </citation>
    <scope>NUCLEOTIDE SEQUENCE [LARGE SCALE GENOMIC DNA]</scope>
</reference>
<dbReference type="InterPro" id="IPR050145">
    <property type="entry name" value="Centrin_CML-like"/>
</dbReference>
<dbReference type="InterPro" id="IPR011992">
    <property type="entry name" value="EF-hand-dom_pair"/>
</dbReference>
<dbReference type="PRINTS" id="PR00926">
    <property type="entry name" value="MITOCARRIER"/>
</dbReference>
<evidence type="ECO:0000256" key="6">
    <source>
        <dbReference type="ARBA" id="ARBA00022837"/>
    </source>
</evidence>
<keyword evidence="5" id="KW-0677">Repeat</keyword>
<dbReference type="PROSITE" id="PS50920">
    <property type="entry name" value="SOLCAR"/>
    <property type="match status" value="1"/>
</dbReference>
<dbReference type="CDD" id="cd00051">
    <property type="entry name" value="EFh"/>
    <property type="match status" value="1"/>
</dbReference>
<keyword evidence="7 8" id="KW-0472">Membrane</keyword>
<evidence type="ECO:0000256" key="7">
    <source>
        <dbReference type="ARBA" id="ARBA00023136"/>
    </source>
</evidence>
<feature type="domain" description="EF-hand" evidence="10">
    <location>
        <begin position="107"/>
        <end position="142"/>
    </location>
</feature>
<keyword evidence="6" id="KW-0106">Calcium</keyword>
<dbReference type="PANTHER" id="PTHR23050">
    <property type="entry name" value="CALCIUM BINDING PROTEIN"/>
    <property type="match status" value="1"/>
</dbReference>
<protein>
    <submittedName>
        <fullName evidence="13">Calmodulin</fullName>
    </submittedName>
</protein>
<dbReference type="PROSITE" id="PS50222">
    <property type="entry name" value="EF_HAND_2"/>
    <property type="match status" value="3"/>
</dbReference>
<dbReference type="EMBL" id="UZAM01010189">
    <property type="protein sequence ID" value="VDP11286.1"/>
    <property type="molecule type" value="Genomic_DNA"/>
</dbReference>
<dbReference type="InterPro" id="IPR018108">
    <property type="entry name" value="MCP_transmembrane"/>
</dbReference>
<dbReference type="PROSITE" id="PS00018">
    <property type="entry name" value="EF_HAND_1"/>
    <property type="match status" value="2"/>
</dbReference>
<evidence type="ECO:0000256" key="9">
    <source>
        <dbReference type="RuleBase" id="RU000488"/>
    </source>
</evidence>
<evidence type="ECO:0000259" key="10">
    <source>
        <dbReference type="PROSITE" id="PS50222"/>
    </source>
</evidence>
<dbReference type="SMART" id="SM00054">
    <property type="entry name" value="EFh"/>
    <property type="match status" value="4"/>
</dbReference>
<name>A0A183ITL0_9BILA</name>
<reference evidence="13" key="1">
    <citation type="submission" date="2016-06" db="UniProtKB">
        <authorList>
            <consortium name="WormBaseParasite"/>
        </authorList>
    </citation>
    <scope>IDENTIFICATION</scope>
</reference>
<dbReference type="SUPFAM" id="SSF103506">
    <property type="entry name" value="Mitochondrial carrier"/>
    <property type="match status" value="1"/>
</dbReference>
<dbReference type="WBParaSite" id="SBAD_0000722201-mRNA-1">
    <property type="protein sequence ID" value="SBAD_0000722201-mRNA-1"/>
    <property type="gene ID" value="SBAD_0000722201"/>
</dbReference>
<evidence type="ECO:0000313" key="11">
    <source>
        <dbReference type="EMBL" id="VDP11286.1"/>
    </source>
</evidence>
<comment type="subcellular location">
    <subcellularLocation>
        <location evidence="1">Mitochondrion inner membrane</location>
        <topology evidence="1">Multi-pass membrane protein</topology>
    </subcellularLocation>
</comment>
<dbReference type="AlphaFoldDB" id="A0A183ITL0"/>
<dbReference type="InterPro" id="IPR002048">
    <property type="entry name" value="EF_hand_dom"/>
</dbReference>
<feature type="domain" description="EF-hand" evidence="10">
    <location>
        <begin position="143"/>
        <end position="178"/>
    </location>
</feature>
<dbReference type="InterPro" id="IPR023395">
    <property type="entry name" value="MCP_dom_sf"/>
</dbReference>
<evidence type="ECO:0000313" key="13">
    <source>
        <dbReference type="WBParaSite" id="SBAD_0000722201-mRNA-1"/>
    </source>
</evidence>
<feature type="repeat" description="Solcar" evidence="8">
    <location>
        <begin position="207"/>
        <end position="268"/>
    </location>
</feature>
<dbReference type="FunFam" id="1.10.238.10:FF:000028">
    <property type="entry name" value="Putative calcium-binding mitochondrial carrier protein scamc-2"/>
    <property type="match status" value="1"/>
</dbReference>
<sequence length="268" mass="30352">MTKEDSVSAHILPPFDSAIRESGVSVHGERNSLGLSSVREKELRRLYKQLDVDGDGHVNIRDLVAALKTRMPGQPDIPSYAMQMMEEADINHSKTISFAEFAQYVMDQEMRLAVVFNDCDTNRDGQLDSKEIKSYFAELNLPISDNEVDRIIRKMDADGSTTIELEEFQNYLMFYPCSTPSDIANFWRASLVIDVGEDIVRYEDHVGNWWQHMISGGIAGSVSRTFTAPLDRIKVFLQVHANRVNKIGFISGMKMLYSEGGLQSMWRG</sequence>
<evidence type="ECO:0000256" key="2">
    <source>
        <dbReference type="ARBA" id="ARBA00006375"/>
    </source>
</evidence>
<dbReference type="Gene3D" id="1.10.238.10">
    <property type="entry name" value="EF-hand"/>
    <property type="match status" value="2"/>
</dbReference>
<organism evidence="13">
    <name type="scientific">Soboliphyme baturini</name>
    <dbReference type="NCBI Taxonomy" id="241478"/>
    <lineage>
        <taxon>Eukaryota</taxon>
        <taxon>Metazoa</taxon>
        <taxon>Ecdysozoa</taxon>
        <taxon>Nematoda</taxon>
        <taxon>Enoplea</taxon>
        <taxon>Dorylaimia</taxon>
        <taxon>Dioctophymatida</taxon>
        <taxon>Dioctophymatoidea</taxon>
        <taxon>Soboliphymatidae</taxon>
        <taxon>Soboliphyme</taxon>
    </lineage>
</organism>
<accession>A0A183ITL0</accession>
<evidence type="ECO:0000313" key="12">
    <source>
        <dbReference type="Proteomes" id="UP000270296"/>
    </source>
</evidence>
<evidence type="ECO:0000256" key="4">
    <source>
        <dbReference type="ARBA" id="ARBA00022692"/>
    </source>
</evidence>
<dbReference type="InterPro" id="IPR002067">
    <property type="entry name" value="MCP"/>
</dbReference>
<dbReference type="Proteomes" id="UP000270296">
    <property type="component" value="Unassembled WGS sequence"/>
</dbReference>
<evidence type="ECO:0000256" key="1">
    <source>
        <dbReference type="ARBA" id="ARBA00004448"/>
    </source>
</evidence>
<keyword evidence="12" id="KW-1185">Reference proteome</keyword>
<dbReference type="SUPFAM" id="SSF47473">
    <property type="entry name" value="EF-hand"/>
    <property type="match status" value="1"/>
</dbReference>
<feature type="domain" description="EF-hand" evidence="10">
    <location>
        <begin position="38"/>
        <end position="73"/>
    </location>
</feature>
<dbReference type="Pfam" id="PF00153">
    <property type="entry name" value="Mito_carr"/>
    <property type="match status" value="1"/>
</dbReference>
<keyword evidence="4 8" id="KW-0812">Transmembrane</keyword>
<gene>
    <name evidence="11" type="ORF">SBAD_LOCUS6957</name>
</gene>